<dbReference type="EMBL" id="JABXBU010002230">
    <property type="protein sequence ID" value="KAF8767357.1"/>
    <property type="molecule type" value="Genomic_DNA"/>
</dbReference>
<dbReference type="InterPro" id="IPR000789">
    <property type="entry name" value="Cyclin-dep_kinase_reg-sub"/>
</dbReference>
<dbReference type="InterPro" id="IPR036858">
    <property type="entry name" value="Cyclin-dep_kinase_reg-sub_sf"/>
</dbReference>
<keyword evidence="5" id="KW-0472">Membrane</keyword>
<evidence type="ECO:0000313" key="6">
    <source>
        <dbReference type="EMBL" id="KAF8767357.1"/>
    </source>
</evidence>
<gene>
    <name evidence="6" type="ORF">HNY73_020332</name>
</gene>
<comment type="function">
    <text evidence="4">Binds to the catalytic subunit of the cyclin dependent kinases and is essential for their biological function.</text>
</comment>
<proteinExistence type="inferred from homology"/>
<keyword evidence="7" id="KW-1185">Reference proteome</keyword>
<evidence type="ECO:0000256" key="5">
    <source>
        <dbReference type="SAM" id="Phobius"/>
    </source>
</evidence>
<comment type="caution">
    <text evidence="6">The sequence shown here is derived from an EMBL/GenBank/DDBJ whole genome shotgun (WGS) entry which is preliminary data.</text>
</comment>
<evidence type="ECO:0000256" key="2">
    <source>
        <dbReference type="ARBA" id="ARBA00022618"/>
    </source>
</evidence>
<accession>A0A8T0E7I6</accession>
<dbReference type="SMART" id="SM01084">
    <property type="entry name" value="CKS"/>
    <property type="match status" value="1"/>
</dbReference>
<keyword evidence="2 4" id="KW-0132">Cell division</keyword>
<comment type="similarity">
    <text evidence="1 4">Belongs to the CKS family.</text>
</comment>
<dbReference type="Gene3D" id="3.30.170.10">
    <property type="entry name" value="Cyclin-dependent kinase, regulatory subunit"/>
    <property type="match status" value="1"/>
</dbReference>
<evidence type="ECO:0000256" key="4">
    <source>
        <dbReference type="RuleBase" id="RU311113"/>
    </source>
</evidence>
<dbReference type="PANTHER" id="PTHR23415">
    <property type="entry name" value="CYCLIN-DEPENDENT KINASES REGULATORY SUBUNIT/60S RIBOSOME SUBUNIT BIOGENESIS PROTEIN NIP7"/>
    <property type="match status" value="1"/>
</dbReference>
<feature type="transmembrane region" description="Helical" evidence="5">
    <location>
        <begin position="92"/>
        <end position="110"/>
    </location>
</feature>
<keyword evidence="5" id="KW-0812">Transmembrane</keyword>
<dbReference type="Proteomes" id="UP000807504">
    <property type="component" value="Unassembled WGS sequence"/>
</dbReference>
<dbReference type="SUPFAM" id="SSF55637">
    <property type="entry name" value="Cell cycle regulatory proteins"/>
    <property type="match status" value="1"/>
</dbReference>
<protein>
    <recommendedName>
        <fullName evidence="4">Cyclin-dependent kinases regulatory subunit</fullName>
    </recommendedName>
</protein>
<evidence type="ECO:0000256" key="3">
    <source>
        <dbReference type="ARBA" id="ARBA00023306"/>
    </source>
</evidence>
<organism evidence="6 7">
    <name type="scientific">Argiope bruennichi</name>
    <name type="common">Wasp spider</name>
    <name type="synonym">Aranea bruennichi</name>
    <dbReference type="NCBI Taxonomy" id="94029"/>
    <lineage>
        <taxon>Eukaryota</taxon>
        <taxon>Metazoa</taxon>
        <taxon>Ecdysozoa</taxon>
        <taxon>Arthropoda</taxon>
        <taxon>Chelicerata</taxon>
        <taxon>Arachnida</taxon>
        <taxon>Araneae</taxon>
        <taxon>Araneomorphae</taxon>
        <taxon>Entelegynae</taxon>
        <taxon>Araneoidea</taxon>
        <taxon>Araneidae</taxon>
        <taxon>Argiope</taxon>
    </lineage>
</organism>
<dbReference type="Pfam" id="PF01111">
    <property type="entry name" value="CKS"/>
    <property type="match status" value="1"/>
</dbReference>
<reference evidence="6" key="2">
    <citation type="submission" date="2020-06" db="EMBL/GenBank/DDBJ databases">
        <authorList>
            <person name="Sheffer M."/>
        </authorList>
    </citation>
    <scope>NUCLEOTIDE SEQUENCE</scope>
</reference>
<name>A0A8T0E7I6_ARGBR</name>
<evidence type="ECO:0000313" key="7">
    <source>
        <dbReference type="Proteomes" id="UP000807504"/>
    </source>
</evidence>
<keyword evidence="5" id="KW-1133">Transmembrane helix</keyword>
<dbReference type="AlphaFoldDB" id="A0A8T0E7I6"/>
<sequence>MQVLACNRQILNPLIKTSFPTPGYCYFPLEFLSQFEGYIAVPLQTKNHENGEPESIGYSDKYTDNVYEYRHVILPSDIAELVPRNHLMTETLVWRQFLVFPIPLVGYILWSHQPRAVS</sequence>
<evidence type="ECO:0000256" key="1">
    <source>
        <dbReference type="ARBA" id="ARBA00007782"/>
    </source>
</evidence>
<dbReference type="GO" id="GO:0016538">
    <property type="term" value="F:cyclin-dependent protein serine/threonine kinase regulator activity"/>
    <property type="evidence" value="ECO:0007669"/>
    <property type="project" value="InterPro"/>
</dbReference>
<reference evidence="6" key="1">
    <citation type="journal article" date="2020" name="bioRxiv">
        <title>Chromosome-level reference genome of the European wasp spider Argiope bruennichi: a resource for studies on range expansion and evolutionary adaptation.</title>
        <authorList>
            <person name="Sheffer M.M."/>
            <person name="Hoppe A."/>
            <person name="Krehenwinkel H."/>
            <person name="Uhl G."/>
            <person name="Kuss A.W."/>
            <person name="Jensen L."/>
            <person name="Jensen C."/>
            <person name="Gillespie R.G."/>
            <person name="Hoff K.J."/>
            <person name="Prost S."/>
        </authorList>
    </citation>
    <scope>NUCLEOTIDE SEQUENCE</scope>
</reference>
<dbReference type="GO" id="GO:0051301">
    <property type="term" value="P:cell division"/>
    <property type="evidence" value="ECO:0007669"/>
    <property type="project" value="UniProtKB-UniRule"/>
</dbReference>
<keyword evidence="3 4" id="KW-0131">Cell cycle</keyword>
<dbReference type="PRINTS" id="PR00296">
    <property type="entry name" value="CYCLINKINASE"/>
</dbReference>